<proteinExistence type="predicted"/>
<feature type="non-terminal residue" evidence="1">
    <location>
        <position position="1"/>
    </location>
</feature>
<name>A0A091HZ75_CALAN</name>
<feature type="non-terminal residue" evidence="1">
    <location>
        <position position="43"/>
    </location>
</feature>
<protein>
    <submittedName>
        <fullName evidence="1">Uncharacterized protein</fullName>
    </submittedName>
</protein>
<evidence type="ECO:0000313" key="1">
    <source>
        <dbReference type="EMBL" id="KFP00490.1"/>
    </source>
</evidence>
<reference evidence="1 2" key="1">
    <citation type="submission" date="2014-04" db="EMBL/GenBank/DDBJ databases">
        <title>Genome evolution of avian class.</title>
        <authorList>
            <person name="Zhang G."/>
            <person name="Li C."/>
        </authorList>
    </citation>
    <scope>NUCLEOTIDE SEQUENCE [LARGE SCALE GENOMIC DNA]</scope>
    <source>
        <strain evidence="1">BGI_N300</strain>
    </source>
</reference>
<accession>A0A091HZ75</accession>
<dbReference type="EMBL" id="KL217930">
    <property type="protein sequence ID" value="KFP00490.1"/>
    <property type="molecule type" value="Genomic_DNA"/>
</dbReference>
<evidence type="ECO:0000313" key="2">
    <source>
        <dbReference type="Proteomes" id="UP000054308"/>
    </source>
</evidence>
<dbReference type="Proteomes" id="UP000054308">
    <property type="component" value="Unassembled WGS sequence"/>
</dbReference>
<sequence>RSGIYRKSAVSVGDESAEAAFWKVTSGKGLETSLTQAVMPPDG</sequence>
<dbReference type="AlphaFoldDB" id="A0A091HZ75"/>
<keyword evidence="2" id="KW-1185">Reference proteome</keyword>
<organism evidence="1 2">
    <name type="scientific">Calypte anna</name>
    <name type="common">Anna's hummingbird</name>
    <name type="synonym">Archilochus anna</name>
    <dbReference type="NCBI Taxonomy" id="9244"/>
    <lineage>
        <taxon>Eukaryota</taxon>
        <taxon>Metazoa</taxon>
        <taxon>Chordata</taxon>
        <taxon>Craniata</taxon>
        <taxon>Vertebrata</taxon>
        <taxon>Euteleostomi</taxon>
        <taxon>Archelosauria</taxon>
        <taxon>Archosauria</taxon>
        <taxon>Dinosauria</taxon>
        <taxon>Saurischia</taxon>
        <taxon>Theropoda</taxon>
        <taxon>Coelurosauria</taxon>
        <taxon>Aves</taxon>
        <taxon>Neognathae</taxon>
        <taxon>Neoaves</taxon>
        <taxon>Strisores</taxon>
        <taxon>Apodiformes</taxon>
        <taxon>Trochilidae</taxon>
        <taxon>Calypte</taxon>
    </lineage>
</organism>
<gene>
    <name evidence="1" type="ORF">N300_13327</name>
</gene>